<name>A0ABQ0JEK5_9VIBR</name>
<protein>
    <submittedName>
        <fullName evidence="1">Arginine pathway regulatory protein ArgR</fullName>
    </submittedName>
</protein>
<dbReference type="EMBL" id="BBMS01000026">
    <property type="protein sequence ID" value="GAL27193.1"/>
    <property type="molecule type" value="Genomic_DNA"/>
</dbReference>
<reference evidence="2" key="2">
    <citation type="submission" date="2014-09" db="EMBL/GenBank/DDBJ databases">
        <authorList>
            <consortium name="NBRP consortium"/>
            <person name="Sawabe T."/>
            <person name="Meirelles P."/>
            <person name="Nakanishi M."/>
            <person name="Sayaka M."/>
            <person name="Hattori M."/>
            <person name="Ohkuma M."/>
        </authorList>
    </citation>
    <scope>NUCLEOTIDE SEQUENCE [LARGE SCALE GENOMIC DNA]</scope>
    <source>
        <strain evidence="2">JCM 19239</strain>
    </source>
</reference>
<gene>
    <name evidence="1" type="ORF">JCM19239_5540</name>
</gene>
<evidence type="ECO:0000313" key="1">
    <source>
        <dbReference type="EMBL" id="GAL27193.1"/>
    </source>
</evidence>
<organism evidence="1 2">
    <name type="scientific">Vibrio variabilis</name>
    <dbReference type="NCBI Taxonomy" id="990271"/>
    <lineage>
        <taxon>Bacteria</taxon>
        <taxon>Pseudomonadati</taxon>
        <taxon>Pseudomonadota</taxon>
        <taxon>Gammaproteobacteria</taxon>
        <taxon>Vibrionales</taxon>
        <taxon>Vibrionaceae</taxon>
        <taxon>Vibrio</taxon>
    </lineage>
</organism>
<evidence type="ECO:0000313" key="2">
    <source>
        <dbReference type="Proteomes" id="UP000029223"/>
    </source>
</evidence>
<keyword evidence="2" id="KW-1185">Reference proteome</keyword>
<dbReference type="Proteomes" id="UP000029223">
    <property type="component" value="Unassembled WGS sequence"/>
</dbReference>
<proteinExistence type="predicted"/>
<comment type="caution">
    <text evidence="1">The sequence shown here is derived from an EMBL/GenBank/DDBJ whole genome shotgun (WGS) entry which is preliminary data.</text>
</comment>
<reference evidence="2" key="1">
    <citation type="submission" date="2014-09" db="EMBL/GenBank/DDBJ databases">
        <title>Vibrio variabilis JCM 19239. (C206) whole genome shotgun sequence.</title>
        <authorList>
            <person name="Sawabe T."/>
            <person name="Meirelles P."/>
            <person name="Nakanishi M."/>
            <person name="Sayaka M."/>
            <person name="Hattori M."/>
            <person name="Ohkuma M."/>
        </authorList>
    </citation>
    <scope>NUCLEOTIDE SEQUENCE [LARGE SCALE GENOMIC DNA]</scope>
    <source>
        <strain evidence="2">JCM 19239</strain>
    </source>
</reference>
<sequence>MYDTPDLDSVSVDDHKLTEVCKKLLQQQSFTTQNKLRQAWSISATPVSVNPLSRGFWLI</sequence>
<accession>A0ABQ0JEK5</accession>